<evidence type="ECO:0000313" key="2">
    <source>
        <dbReference type="EMBL" id="RMT71055.1"/>
    </source>
</evidence>
<dbReference type="RefSeq" id="WP_019333054.1">
    <property type="nucleotide sequence ID" value="NZ_BQUM01000067.1"/>
</dbReference>
<evidence type="ECO:0000256" key="1">
    <source>
        <dbReference type="SAM" id="Phobius"/>
    </source>
</evidence>
<proteinExistence type="predicted"/>
<name>A0A0Q0FPJ4_PSESX</name>
<dbReference type="EMBL" id="RBTL01000098">
    <property type="protein sequence ID" value="RMT71055.1"/>
    <property type="molecule type" value="Genomic_DNA"/>
</dbReference>
<organism evidence="2 3">
    <name type="scientific">Pseudomonas syringae pv. theae</name>
    <dbReference type="NCBI Taxonomy" id="103985"/>
    <lineage>
        <taxon>Bacteria</taxon>
        <taxon>Pseudomonadati</taxon>
        <taxon>Pseudomonadota</taxon>
        <taxon>Gammaproteobacteria</taxon>
        <taxon>Pseudomonadales</taxon>
        <taxon>Pseudomonadaceae</taxon>
        <taxon>Pseudomonas</taxon>
        <taxon>Pseudomonas syringae</taxon>
    </lineage>
</organism>
<sequence>MNTRIIKPASGALNHPTNVVLARAMVRDLYQGQKAAQKLSTLMTMMAIGGLIAGFAGVVIAINAWADWGGLPLLTGGCFLFVSATGLVLADSIAGALNCLPEFAGSASVLAGALQYGSGIFGSALVAIFSDGTHWPLGLMVAICGIGCTLSAACILRIDPTLN</sequence>
<feature type="transmembrane region" description="Helical" evidence="1">
    <location>
        <begin position="71"/>
        <end position="97"/>
    </location>
</feature>
<reference evidence="2 3" key="1">
    <citation type="submission" date="2018-08" db="EMBL/GenBank/DDBJ databases">
        <title>Recombination of ecologically and evolutionarily significant loci maintains genetic cohesion in the Pseudomonas syringae species complex.</title>
        <authorList>
            <person name="Dillon M."/>
            <person name="Thakur S."/>
            <person name="Almeida R.N.D."/>
            <person name="Weir B.S."/>
            <person name="Guttman D.S."/>
        </authorList>
    </citation>
    <scope>NUCLEOTIDE SEQUENCE [LARGE SCALE GENOMIC DNA]</scope>
    <source>
        <strain evidence="2 3">ICMP 3934</strain>
    </source>
</reference>
<evidence type="ECO:0000313" key="3">
    <source>
        <dbReference type="Proteomes" id="UP000282636"/>
    </source>
</evidence>
<feature type="transmembrane region" description="Helical" evidence="1">
    <location>
        <begin position="109"/>
        <end position="129"/>
    </location>
</feature>
<keyword evidence="1" id="KW-1133">Transmembrane helix</keyword>
<dbReference type="AlphaFoldDB" id="A0A0Q0FPJ4"/>
<keyword evidence="1" id="KW-0472">Membrane</keyword>
<feature type="transmembrane region" description="Helical" evidence="1">
    <location>
        <begin position="42"/>
        <end position="65"/>
    </location>
</feature>
<keyword evidence="1" id="KW-0812">Transmembrane</keyword>
<gene>
    <name evidence="2" type="ORF">ALP44_00383</name>
</gene>
<dbReference type="Proteomes" id="UP000282636">
    <property type="component" value="Unassembled WGS sequence"/>
</dbReference>
<dbReference type="Gene3D" id="1.20.1720.10">
    <property type="entry name" value="Multidrug resistance protein D"/>
    <property type="match status" value="1"/>
</dbReference>
<feature type="transmembrane region" description="Helical" evidence="1">
    <location>
        <begin position="135"/>
        <end position="156"/>
    </location>
</feature>
<dbReference type="SUPFAM" id="SSF103473">
    <property type="entry name" value="MFS general substrate transporter"/>
    <property type="match status" value="1"/>
</dbReference>
<comment type="caution">
    <text evidence="2">The sequence shown here is derived from an EMBL/GenBank/DDBJ whole genome shotgun (WGS) entry which is preliminary data.</text>
</comment>
<protein>
    <submittedName>
        <fullName evidence="2">Drug transporter protein</fullName>
    </submittedName>
</protein>
<accession>A0A0Q0FPJ4</accession>
<dbReference type="InterPro" id="IPR036259">
    <property type="entry name" value="MFS_trans_sf"/>
</dbReference>